<reference evidence="2 3" key="1">
    <citation type="submission" date="2013-09" db="EMBL/GenBank/DDBJ databases">
        <title>High correlation between genotypes and phenotypes of environmental bacteria Comamonas testosteroni strains.</title>
        <authorList>
            <person name="Liu L."/>
            <person name="Zhu W."/>
            <person name="Xia X."/>
            <person name="Xu B."/>
            <person name="Luo M."/>
            <person name="Wang G."/>
        </authorList>
    </citation>
    <scope>NUCLEOTIDE SEQUENCE [LARGE SCALE GENOMIC DNA]</scope>
    <source>
        <strain evidence="2 3">DF2</strain>
    </source>
</reference>
<proteinExistence type="predicted"/>
<dbReference type="InterPro" id="IPR053202">
    <property type="entry name" value="EGF_Rcpt_Signaling_Reg"/>
</dbReference>
<name>A0A0E3BMA6_9BURK</name>
<gene>
    <name evidence="2" type="ORF">P608_25565</name>
</gene>
<sequence length="191" mass="22434">MDGVSYDPIHSYVKKFNWNGILVEPLPDMMQRLRMNYAGCEGLIFENVAISEKYEVKTIYRVEPEMIARNSLPHWLQGMSTFVEGKLKDYEDYVSEHAINCEPLMDLINKHNLPRIDVLQIDTEGFDYKIFKQFDFNKYRPSVINIEFVNLNENELISLKNDLSKENYFFYKNDMDLIAVDAELFNKGSSC</sequence>
<dbReference type="EMBL" id="AWTP01000165">
    <property type="protein sequence ID" value="KGH03591.1"/>
    <property type="molecule type" value="Genomic_DNA"/>
</dbReference>
<dbReference type="AlphaFoldDB" id="A0A0E3BMA6"/>
<dbReference type="PANTHER" id="PTHR34009">
    <property type="entry name" value="PROTEIN STAR"/>
    <property type="match status" value="1"/>
</dbReference>
<dbReference type="GO" id="GO:0005886">
    <property type="term" value="C:plasma membrane"/>
    <property type="evidence" value="ECO:0007669"/>
    <property type="project" value="TreeGrafter"/>
</dbReference>
<evidence type="ECO:0000259" key="1">
    <source>
        <dbReference type="Pfam" id="PF05050"/>
    </source>
</evidence>
<dbReference type="Proteomes" id="UP000029549">
    <property type="component" value="Unassembled WGS sequence"/>
</dbReference>
<evidence type="ECO:0000313" key="3">
    <source>
        <dbReference type="Proteomes" id="UP000029549"/>
    </source>
</evidence>
<feature type="domain" description="Methyltransferase FkbM" evidence="1">
    <location>
        <begin position="4"/>
        <end position="148"/>
    </location>
</feature>
<comment type="caution">
    <text evidence="2">The sequence shown here is derived from an EMBL/GenBank/DDBJ whole genome shotgun (WGS) entry which is preliminary data.</text>
</comment>
<accession>A0A0E3BMA6</accession>
<dbReference type="GO" id="GO:0016197">
    <property type="term" value="P:endosomal transport"/>
    <property type="evidence" value="ECO:0007669"/>
    <property type="project" value="TreeGrafter"/>
</dbReference>
<dbReference type="GO" id="GO:0005737">
    <property type="term" value="C:cytoplasm"/>
    <property type="evidence" value="ECO:0007669"/>
    <property type="project" value="GOC"/>
</dbReference>
<dbReference type="InterPro" id="IPR029063">
    <property type="entry name" value="SAM-dependent_MTases_sf"/>
</dbReference>
<organism evidence="2 3">
    <name type="scientific">Comamonas thiooxydans</name>
    <dbReference type="NCBI Taxonomy" id="363952"/>
    <lineage>
        <taxon>Bacteria</taxon>
        <taxon>Pseudomonadati</taxon>
        <taxon>Pseudomonadota</taxon>
        <taxon>Betaproteobacteria</taxon>
        <taxon>Burkholderiales</taxon>
        <taxon>Comamonadaceae</taxon>
        <taxon>Comamonas</taxon>
    </lineage>
</organism>
<dbReference type="Gene3D" id="3.40.50.150">
    <property type="entry name" value="Vaccinia Virus protein VP39"/>
    <property type="match status" value="1"/>
</dbReference>
<dbReference type="PANTHER" id="PTHR34009:SF2">
    <property type="entry name" value="PROTEIN STAR"/>
    <property type="match status" value="1"/>
</dbReference>
<evidence type="ECO:0000313" key="2">
    <source>
        <dbReference type="EMBL" id="KGH03591.1"/>
    </source>
</evidence>
<dbReference type="SUPFAM" id="SSF53335">
    <property type="entry name" value="S-adenosyl-L-methionine-dependent methyltransferases"/>
    <property type="match status" value="1"/>
</dbReference>
<dbReference type="Pfam" id="PF05050">
    <property type="entry name" value="Methyltransf_21"/>
    <property type="match status" value="1"/>
</dbReference>
<keyword evidence="3" id="KW-1185">Reference proteome</keyword>
<dbReference type="GO" id="GO:0006888">
    <property type="term" value="P:endoplasmic reticulum to Golgi vesicle-mediated transport"/>
    <property type="evidence" value="ECO:0007669"/>
    <property type="project" value="TreeGrafter"/>
</dbReference>
<protein>
    <recommendedName>
        <fullName evidence="1">Methyltransferase FkbM domain-containing protein</fullName>
    </recommendedName>
</protein>
<dbReference type="NCBIfam" id="TIGR01444">
    <property type="entry name" value="fkbM_fam"/>
    <property type="match status" value="1"/>
</dbReference>
<dbReference type="InterPro" id="IPR006342">
    <property type="entry name" value="FkbM_mtfrase"/>
</dbReference>